<dbReference type="InterPro" id="IPR017508">
    <property type="entry name" value="HipA_N1"/>
</dbReference>
<reference evidence="6 7" key="1">
    <citation type="submission" date="2012-09" db="EMBL/GenBank/DDBJ databases">
        <title>Genome Sequence of alkane-degrading Bacterium Alcanivorax sp. 6-D-6.</title>
        <authorList>
            <person name="Lai Q."/>
            <person name="Shao Z."/>
        </authorList>
    </citation>
    <scope>NUCLEOTIDE SEQUENCE [LARGE SCALE GENOMIC DNA]</scope>
    <source>
        <strain evidence="6 7">6-D-6</strain>
    </source>
</reference>
<proteinExistence type="inferred from homology"/>
<protein>
    <submittedName>
        <fullName evidence="6">HipA N-terminal domain protein</fullName>
    </submittedName>
</protein>
<keyword evidence="3" id="KW-0418">Kinase</keyword>
<accession>A0ABQ6Y244</accession>
<dbReference type="InterPro" id="IPR012893">
    <property type="entry name" value="HipA-like_C"/>
</dbReference>
<dbReference type="InterPro" id="IPR052028">
    <property type="entry name" value="HipA_Ser/Thr_kinase"/>
</dbReference>
<evidence type="ECO:0000256" key="3">
    <source>
        <dbReference type="ARBA" id="ARBA00022777"/>
    </source>
</evidence>
<dbReference type="Pfam" id="PF07804">
    <property type="entry name" value="HipA_C"/>
    <property type="match status" value="1"/>
</dbReference>
<dbReference type="Gene3D" id="1.10.1070.20">
    <property type="match status" value="1"/>
</dbReference>
<evidence type="ECO:0000256" key="1">
    <source>
        <dbReference type="ARBA" id="ARBA00010164"/>
    </source>
</evidence>
<dbReference type="NCBIfam" id="TIGR03071">
    <property type="entry name" value="couple_hipA"/>
    <property type="match status" value="1"/>
</dbReference>
<dbReference type="PANTHER" id="PTHR37419:SF1">
    <property type="entry name" value="SERINE_THREONINE-PROTEIN KINASE TOXIN HIPA"/>
    <property type="match status" value="1"/>
</dbReference>
<sequence>MASVDELDVTSGNELAGRLSRSARHAGEEYSFAYRTDEPERAVSLTMPLRTASYQFPRLHPAFAQNLPEGYLRDAIRRTVSKLYGASDLALLAALGPYQIGRLGYVLPGQPTEMAHSTERLETLLDSDNPDLFAELVEKYALNSGISGVQPKLLVDVAAEPPRDKAAIRSSRLIVKAWGTDYPDLALNEYFCMRAASRAGLDVPRFDISRDGRLFIMERFDVTETGAYLGFEDGCVLQGLSPEEKYDGTYERLARSVSEFVSPTLRQTALASLFRSIVLSWAVRNGDAHLKNFGVIYDRPGGTVALAPTYDIVTTTAYLRNDVPALHLAGSKRWWPLDRLAEFGARHCAQNTRQLKETIGAVGSALTTTLPELKDASPRFPDVAPAMIKAWEEAVNEIAAWA</sequence>
<keyword evidence="7" id="KW-1185">Reference proteome</keyword>
<dbReference type="Pfam" id="PF13657">
    <property type="entry name" value="Couple_hipA"/>
    <property type="match status" value="1"/>
</dbReference>
<comment type="caution">
    <text evidence="6">The sequence shown here is derived from an EMBL/GenBank/DDBJ whole genome shotgun (WGS) entry which is preliminary data.</text>
</comment>
<gene>
    <name evidence="6" type="ORF">A6D6_04225</name>
</gene>
<dbReference type="Proteomes" id="UP000771797">
    <property type="component" value="Unassembled WGS sequence"/>
</dbReference>
<dbReference type="PANTHER" id="PTHR37419">
    <property type="entry name" value="SERINE/THREONINE-PROTEIN KINASE TOXIN HIPA"/>
    <property type="match status" value="1"/>
</dbReference>
<keyword evidence="2" id="KW-0808">Transferase</keyword>
<comment type="similarity">
    <text evidence="1">Belongs to the HipA Ser/Thr kinase family.</text>
</comment>
<evidence type="ECO:0000259" key="5">
    <source>
        <dbReference type="Pfam" id="PF13657"/>
    </source>
</evidence>
<organism evidence="6 7">
    <name type="scientific">Alcanivorax xiamenensis</name>
    <dbReference type="NCBI Taxonomy" id="1177156"/>
    <lineage>
        <taxon>Bacteria</taxon>
        <taxon>Pseudomonadati</taxon>
        <taxon>Pseudomonadota</taxon>
        <taxon>Gammaproteobacteria</taxon>
        <taxon>Oceanospirillales</taxon>
        <taxon>Alcanivoracaceae</taxon>
        <taxon>Alcanivorax</taxon>
    </lineage>
</organism>
<dbReference type="RefSeq" id="WP_159661819.1">
    <property type="nucleotide sequence ID" value="NZ_AQPF01000089.1"/>
</dbReference>
<feature type="domain" description="HipA N-terminal subdomain 1" evidence="5">
    <location>
        <begin position="7"/>
        <end position="105"/>
    </location>
</feature>
<evidence type="ECO:0000313" key="6">
    <source>
        <dbReference type="EMBL" id="KAF0801857.1"/>
    </source>
</evidence>
<name>A0ABQ6Y244_9GAMM</name>
<feature type="domain" description="HipA-like C-terminal" evidence="4">
    <location>
        <begin position="145"/>
        <end position="365"/>
    </location>
</feature>
<evidence type="ECO:0000256" key="2">
    <source>
        <dbReference type="ARBA" id="ARBA00022679"/>
    </source>
</evidence>
<evidence type="ECO:0000259" key="4">
    <source>
        <dbReference type="Pfam" id="PF07804"/>
    </source>
</evidence>
<dbReference type="EMBL" id="AQPF01000089">
    <property type="protein sequence ID" value="KAF0801857.1"/>
    <property type="molecule type" value="Genomic_DNA"/>
</dbReference>
<evidence type="ECO:0000313" key="7">
    <source>
        <dbReference type="Proteomes" id="UP000771797"/>
    </source>
</evidence>